<dbReference type="Pfam" id="PF02779">
    <property type="entry name" value="Transket_pyr"/>
    <property type="match status" value="1"/>
</dbReference>
<dbReference type="InterPro" id="IPR009014">
    <property type="entry name" value="Transketo_C/PFOR_II"/>
</dbReference>
<dbReference type="InterPro" id="IPR029061">
    <property type="entry name" value="THDP-binding"/>
</dbReference>
<dbReference type="CDD" id="cd07036">
    <property type="entry name" value="TPP_PYR_E1-PDHc-beta_like"/>
    <property type="match status" value="1"/>
</dbReference>
<evidence type="ECO:0000313" key="5">
    <source>
        <dbReference type="EMBL" id="KKU32416.1"/>
    </source>
</evidence>
<sequence length="330" mass="36357">MRTLYFGKAINVALAEEMEKDSSVYIIGQDVGYGGVYGITKGLRKKFGEERVLDAPLSENLILGHAAGSALLGRRPVVEIQFSDFLSVGFPMITQLIASYRWRSGTGLPIVIRAPYGGGKNGGPFHSQCPESWFLNVPGLKIVIPSTPADAYGLLKTAIADPDPVLYLEHKKLYWEKKGELPDGLAAFLGETAISFGKAAIRRYGHDCLIVSYGLTALMAEEAAKVLWEKNEISCAVLDLRTLMPLDEQEMIRFANSCGKVLIVHEAPKVWGPGAWLAQIVREANHHVRVGILGSQYTLSPFSPPLEEFYLPNSEKIVQAVKDLLTWRKK</sequence>
<keyword evidence="2" id="KW-0560">Oxidoreductase</keyword>
<dbReference type="EMBL" id="LCMJ01000056">
    <property type="protein sequence ID" value="KKU32416.1"/>
    <property type="molecule type" value="Genomic_DNA"/>
</dbReference>
<evidence type="ECO:0000259" key="4">
    <source>
        <dbReference type="SMART" id="SM00861"/>
    </source>
</evidence>
<dbReference type="PANTHER" id="PTHR43257:SF2">
    <property type="entry name" value="PYRUVATE DEHYDROGENASE E1 COMPONENT SUBUNIT BETA"/>
    <property type="match status" value="1"/>
</dbReference>
<reference evidence="5 6" key="1">
    <citation type="journal article" date="2015" name="Nature">
        <title>rRNA introns, odd ribosomes, and small enigmatic genomes across a large radiation of phyla.</title>
        <authorList>
            <person name="Brown C.T."/>
            <person name="Hug L.A."/>
            <person name="Thomas B.C."/>
            <person name="Sharon I."/>
            <person name="Castelle C.J."/>
            <person name="Singh A."/>
            <person name="Wilkins M.J."/>
            <person name="Williams K.H."/>
            <person name="Banfield J.F."/>
        </authorList>
    </citation>
    <scope>NUCLEOTIDE SEQUENCE [LARGE SCALE GENOMIC DNA]</scope>
</reference>
<evidence type="ECO:0000256" key="3">
    <source>
        <dbReference type="ARBA" id="ARBA00023052"/>
    </source>
</evidence>
<dbReference type="AlphaFoldDB" id="A0A0G1PI26"/>
<dbReference type="PANTHER" id="PTHR43257">
    <property type="entry name" value="PYRUVATE DEHYDROGENASE E1 COMPONENT BETA SUBUNIT"/>
    <property type="match status" value="1"/>
</dbReference>
<comment type="cofactor">
    <cofactor evidence="1">
        <name>thiamine diphosphate</name>
        <dbReference type="ChEBI" id="CHEBI:58937"/>
    </cofactor>
</comment>
<dbReference type="SUPFAM" id="SSF52518">
    <property type="entry name" value="Thiamin diphosphate-binding fold (THDP-binding)"/>
    <property type="match status" value="1"/>
</dbReference>
<protein>
    <submittedName>
        <fullName evidence="5">2-oxoisovalerate dehydrogenase subunit beta</fullName>
    </submittedName>
</protein>
<dbReference type="SUPFAM" id="SSF52922">
    <property type="entry name" value="TK C-terminal domain-like"/>
    <property type="match status" value="1"/>
</dbReference>
<organism evidence="5 6">
    <name type="scientific">Candidatus Azambacteria bacterium GW2011_GWB1_46_27</name>
    <dbReference type="NCBI Taxonomy" id="1618617"/>
    <lineage>
        <taxon>Bacteria</taxon>
        <taxon>Candidatus Azamiibacteriota</taxon>
    </lineage>
</organism>
<dbReference type="PATRIC" id="fig|1618617.3.peg.674"/>
<keyword evidence="3" id="KW-0786">Thiamine pyrophosphate</keyword>
<evidence type="ECO:0000256" key="1">
    <source>
        <dbReference type="ARBA" id="ARBA00001964"/>
    </source>
</evidence>
<dbReference type="FunFam" id="3.40.50.970:FF:000001">
    <property type="entry name" value="Pyruvate dehydrogenase E1 beta subunit"/>
    <property type="match status" value="1"/>
</dbReference>
<dbReference type="Proteomes" id="UP000034067">
    <property type="component" value="Unassembled WGS sequence"/>
</dbReference>
<gene>
    <name evidence="5" type="ORF">UX48_C0056G0005</name>
</gene>
<dbReference type="Gene3D" id="3.40.50.970">
    <property type="match status" value="1"/>
</dbReference>
<dbReference type="SMART" id="SM00861">
    <property type="entry name" value="Transket_pyr"/>
    <property type="match status" value="1"/>
</dbReference>
<feature type="domain" description="Transketolase-like pyrimidine-binding" evidence="4">
    <location>
        <begin position="4"/>
        <end position="176"/>
    </location>
</feature>
<dbReference type="InterPro" id="IPR033248">
    <property type="entry name" value="Transketolase_C"/>
</dbReference>
<accession>A0A0G1PI26</accession>
<dbReference type="GO" id="GO:0016491">
    <property type="term" value="F:oxidoreductase activity"/>
    <property type="evidence" value="ECO:0007669"/>
    <property type="project" value="UniProtKB-KW"/>
</dbReference>
<evidence type="ECO:0000313" key="6">
    <source>
        <dbReference type="Proteomes" id="UP000034067"/>
    </source>
</evidence>
<evidence type="ECO:0000256" key="2">
    <source>
        <dbReference type="ARBA" id="ARBA00023002"/>
    </source>
</evidence>
<proteinExistence type="predicted"/>
<comment type="caution">
    <text evidence="5">The sequence shown here is derived from an EMBL/GenBank/DDBJ whole genome shotgun (WGS) entry which is preliminary data.</text>
</comment>
<name>A0A0G1PI26_9BACT</name>
<dbReference type="InterPro" id="IPR005475">
    <property type="entry name" value="Transketolase-like_Pyr-bd"/>
</dbReference>
<dbReference type="Pfam" id="PF02780">
    <property type="entry name" value="Transketolase_C"/>
    <property type="match status" value="1"/>
</dbReference>
<dbReference type="Gene3D" id="3.40.50.920">
    <property type="match status" value="1"/>
</dbReference>